<dbReference type="WBParaSite" id="OFLC_0000515501-mRNA-1">
    <property type="protein sequence ID" value="OFLC_0000515501-mRNA-1"/>
    <property type="gene ID" value="OFLC_0000515501"/>
</dbReference>
<evidence type="ECO:0000313" key="3">
    <source>
        <dbReference type="Proteomes" id="UP000267606"/>
    </source>
</evidence>
<feature type="compositionally biased region" description="Polar residues" evidence="1">
    <location>
        <begin position="168"/>
        <end position="182"/>
    </location>
</feature>
<gene>
    <name evidence="2" type="ORF">OFLC_LOCUS5154</name>
</gene>
<reference evidence="4" key="1">
    <citation type="submission" date="2016-06" db="UniProtKB">
        <authorList>
            <consortium name="WormBaseParasite"/>
        </authorList>
    </citation>
    <scope>IDENTIFICATION</scope>
</reference>
<name>A0A183HCE4_9BILA</name>
<reference evidence="2 3" key="2">
    <citation type="submission" date="2018-11" db="EMBL/GenBank/DDBJ databases">
        <authorList>
            <consortium name="Pathogen Informatics"/>
        </authorList>
    </citation>
    <scope>NUCLEOTIDE SEQUENCE [LARGE SCALE GENOMIC DNA]</scope>
</reference>
<dbReference type="AlphaFoldDB" id="A0A183HCE4"/>
<proteinExistence type="predicted"/>
<feature type="region of interest" description="Disordered" evidence="1">
    <location>
        <begin position="154"/>
        <end position="187"/>
    </location>
</feature>
<organism evidence="4">
    <name type="scientific">Onchocerca flexuosa</name>
    <dbReference type="NCBI Taxonomy" id="387005"/>
    <lineage>
        <taxon>Eukaryota</taxon>
        <taxon>Metazoa</taxon>
        <taxon>Ecdysozoa</taxon>
        <taxon>Nematoda</taxon>
        <taxon>Chromadorea</taxon>
        <taxon>Rhabditida</taxon>
        <taxon>Spirurina</taxon>
        <taxon>Spiruromorpha</taxon>
        <taxon>Filarioidea</taxon>
        <taxon>Onchocercidae</taxon>
        <taxon>Onchocerca</taxon>
    </lineage>
</organism>
<sequence length="353" mass="39521">YNNLAVGRLKVPFPGSSGLRKLGSSPHLLGICEETEESEFDKGTEQRHIVTRRSISGASVMPYSTSRLFVQPKLTKEDSADTILTYSNVRAIRRRQAIVSPDMAQRYEQKSSSRYHAVKPQRSTSCSSSETSDDDSERRLNFLASKYCCNYGNRRDNDDDPSKGNGGTSISSNNLRNQPFTGNTANASNTTSCNHDCQYSEQSSRYQSSLGLKLLNVTQVVHTSLHPICEIPATLFSHSLFPRLYLLLDPIEVLELSQIIKHHTLLFFGSKTVEEIITKWIDFSFLDLTRAEKQQAEHCTFVSFLIGEKNNSSSWTNAASDYIPDNSVHSASYPMILKNGGTAFENEIFFISN</sequence>
<evidence type="ECO:0000313" key="2">
    <source>
        <dbReference type="EMBL" id="VDO42220.1"/>
    </source>
</evidence>
<evidence type="ECO:0000313" key="4">
    <source>
        <dbReference type="WBParaSite" id="OFLC_0000515501-mRNA-1"/>
    </source>
</evidence>
<dbReference type="Proteomes" id="UP000267606">
    <property type="component" value="Unassembled WGS sequence"/>
</dbReference>
<accession>A0A183HCE4</accession>
<feature type="region of interest" description="Disordered" evidence="1">
    <location>
        <begin position="103"/>
        <end position="137"/>
    </location>
</feature>
<keyword evidence="3" id="KW-1185">Reference proteome</keyword>
<dbReference type="STRING" id="387005.A0A183HCE4"/>
<protein>
    <submittedName>
        <fullName evidence="4">Pecanex-like protein</fullName>
    </submittedName>
</protein>
<dbReference type="EMBL" id="UZAJ01004284">
    <property type="protein sequence ID" value="VDO42220.1"/>
    <property type="molecule type" value="Genomic_DNA"/>
</dbReference>
<evidence type="ECO:0000256" key="1">
    <source>
        <dbReference type="SAM" id="MobiDB-lite"/>
    </source>
</evidence>